<dbReference type="InterPro" id="IPR017441">
    <property type="entry name" value="Protein_kinase_ATP_BS"/>
</dbReference>
<proteinExistence type="predicted"/>
<feature type="transmembrane region" description="Helical" evidence="13">
    <location>
        <begin position="251"/>
        <end position="274"/>
    </location>
</feature>
<dbReference type="Proteomes" id="UP000594638">
    <property type="component" value="Unassembled WGS sequence"/>
</dbReference>
<keyword evidence="8 12" id="KW-0067">ATP-binding</keyword>
<evidence type="ECO:0000256" key="10">
    <source>
        <dbReference type="ARBA" id="ARBA00023136"/>
    </source>
</evidence>
<reference evidence="16 17" key="1">
    <citation type="submission" date="2019-12" db="EMBL/GenBank/DDBJ databases">
        <authorList>
            <person name="Alioto T."/>
            <person name="Alioto T."/>
            <person name="Gomez Garrido J."/>
        </authorList>
    </citation>
    <scope>NUCLEOTIDE SEQUENCE [LARGE SCALE GENOMIC DNA]</scope>
</reference>
<dbReference type="PANTHER" id="PTHR46204:SF8">
    <property type="entry name" value="PROTEIN KINASE DOMAIN-CONTAINING PROTEIN"/>
    <property type="match status" value="1"/>
</dbReference>
<dbReference type="PROSITE" id="PS51782">
    <property type="entry name" value="LYSM"/>
    <property type="match status" value="1"/>
</dbReference>
<dbReference type="SMART" id="SM00220">
    <property type="entry name" value="S_TKc"/>
    <property type="match status" value="1"/>
</dbReference>
<comment type="caution">
    <text evidence="16">The sequence shown here is derived from an EMBL/GenBank/DDBJ whole genome shotgun (WGS) entry which is preliminary data.</text>
</comment>
<evidence type="ECO:0000313" key="16">
    <source>
        <dbReference type="EMBL" id="CAA3020313.1"/>
    </source>
</evidence>
<feature type="binding site" evidence="12">
    <location>
        <position position="366"/>
    </location>
    <ligand>
        <name>ATP</name>
        <dbReference type="ChEBI" id="CHEBI:30616"/>
    </ligand>
</feature>
<evidence type="ECO:0000256" key="6">
    <source>
        <dbReference type="ARBA" id="ARBA00022741"/>
    </source>
</evidence>
<evidence type="ECO:0000256" key="1">
    <source>
        <dbReference type="ARBA" id="ARBA00004162"/>
    </source>
</evidence>
<dbReference type="InterPro" id="IPR044812">
    <property type="entry name" value="CERK1/LYK3-like"/>
</dbReference>
<keyword evidence="16" id="KW-0675">Receptor</keyword>
<name>A0A8S0UPX7_OLEEU</name>
<keyword evidence="3" id="KW-0808">Transferase</keyword>
<evidence type="ECO:0000256" key="11">
    <source>
        <dbReference type="ARBA" id="ARBA00023157"/>
    </source>
</evidence>
<dbReference type="GO" id="GO:0005524">
    <property type="term" value="F:ATP binding"/>
    <property type="evidence" value="ECO:0007669"/>
    <property type="project" value="UniProtKB-UniRule"/>
</dbReference>
<evidence type="ECO:0000313" key="17">
    <source>
        <dbReference type="Proteomes" id="UP000594638"/>
    </source>
</evidence>
<dbReference type="FunFam" id="3.30.200.20:FF:000526">
    <property type="entry name" value="Kinase family protein"/>
    <property type="match status" value="1"/>
</dbReference>
<dbReference type="PROSITE" id="PS50011">
    <property type="entry name" value="PROTEIN_KINASE_DOM"/>
    <property type="match status" value="1"/>
</dbReference>
<evidence type="ECO:0000256" key="5">
    <source>
        <dbReference type="ARBA" id="ARBA00022729"/>
    </source>
</evidence>
<dbReference type="PANTHER" id="PTHR46204">
    <property type="entry name" value="CHITIN ELICITOR RECEPTOR KINASE 1-RELATED"/>
    <property type="match status" value="1"/>
</dbReference>
<keyword evidence="2" id="KW-1003">Cell membrane</keyword>
<dbReference type="EMBL" id="CACTIH010009037">
    <property type="protein sequence ID" value="CAA3020313.1"/>
    <property type="molecule type" value="Genomic_DNA"/>
</dbReference>
<dbReference type="Gene3D" id="3.10.350.10">
    <property type="entry name" value="LysM domain"/>
    <property type="match status" value="1"/>
</dbReference>
<dbReference type="Gene3D" id="3.30.200.20">
    <property type="entry name" value="Phosphorylase Kinase, domain 1"/>
    <property type="match status" value="1"/>
</dbReference>
<keyword evidence="7 16" id="KW-0418">Kinase</keyword>
<evidence type="ECO:0000256" key="13">
    <source>
        <dbReference type="SAM" id="Phobius"/>
    </source>
</evidence>
<dbReference type="GO" id="GO:0019199">
    <property type="term" value="F:transmembrane receptor protein kinase activity"/>
    <property type="evidence" value="ECO:0007669"/>
    <property type="project" value="InterPro"/>
</dbReference>
<evidence type="ECO:0000259" key="15">
    <source>
        <dbReference type="PROSITE" id="PS51782"/>
    </source>
</evidence>
<dbReference type="PROSITE" id="PS00108">
    <property type="entry name" value="PROTEIN_KINASE_ST"/>
    <property type="match status" value="1"/>
</dbReference>
<keyword evidence="17" id="KW-1185">Reference proteome</keyword>
<dbReference type="GO" id="GO:0045087">
    <property type="term" value="P:innate immune response"/>
    <property type="evidence" value="ECO:0007669"/>
    <property type="project" value="InterPro"/>
</dbReference>
<evidence type="ECO:0000256" key="2">
    <source>
        <dbReference type="ARBA" id="ARBA00022475"/>
    </source>
</evidence>
<protein>
    <submittedName>
        <fullName evidence="16">LysM domain receptor-like kinase 3</fullName>
    </submittedName>
</protein>
<dbReference type="SUPFAM" id="SSF54106">
    <property type="entry name" value="LysM domain"/>
    <property type="match status" value="1"/>
</dbReference>
<dbReference type="Pfam" id="PF00069">
    <property type="entry name" value="Pkinase"/>
    <property type="match status" value="1"/>
</dbReference>
<accession>A0A8S0UPX7</accession>
<dbReference type="OrthoDB" id="4062651at2759"/>
<keyword evidence="11" id="KW-1015">Disulfide bond</keyword>
<dbReference type="GO" id="GO:0005886">
    <property type="term" value="C:plasma membrane"/>
    <property type="evidence" value="ECO:0007669"/>
    <property type="project" value="UniProtKB-SubCell"/>
</dbReference>
<dbReference type="AlphaFoldDB" id="A0A8S0UPX7"/>
<dbReference type="CDD" id="cd00118">
    <property type="entry name" value="LysM"/>
    <property type="match status" value="1"/>
</dbReference>
<dbReference type="SUPFAM" id="SSF56112">
    <property type="entry name" value="Protein kinase-like (PK-like)"/>
    <property type="match status" value="1"/>
</dbReference>
<dbReference type="InterPro" id="IPR008271">
    <property type="entry name" value="Ser/Thr_kinase_AS"/>
</dbReference>
<evidence type="ECO:0000259" key="14">
    <source>
        <dbReference type="PROSITE" id="PS50011"/>
    </source>
</evidence>
<dbReference type="InterPro" id="IPR018392">
    <property type="entry name" value="LysM"/>
</dbReference>
<keyword evidence="6 12" id="KW-0547">Nucleotide-binding</keyword>
<dbReference type="InterPro" id="IPR000719">
    <property type="entry name" value="Prot_kinase_dom"/>
</dbReference>
<evidence type="ECO:0000256" key="3">
    <source>
        <dbReference type="ARBA" id="ARBA00022679"/>
    </source>
</evidence>
<evidence type="ECO:0000256" key="4">
    <source>
        <dbReference type="ARBA" id="ARBA00022692"/>
    </source>
</evidence>
<keyword evidence="5" id="KW-0732">Signal</keyword>
<keyword evidence="10 13" id="KW-0472">Membrane</keyword>
<gene>
    <name evidence="16" type="ORF">OLEA9_A109292</name>
</gene>
<evidence type="ECO:0000256" key="9">
    <source>
        <dbReference type="ARBA" id="ARBA00022989"/>
    </source>
</evidence>
<feature type="domain" description="LysM" evidence="15">
    <location>
        <begin position="185"/>
        <end position="231"/>
    </location>
</feature>
<organism evidence="16 17">
    <name type="scientific">Olea europaea subsp. europaea</name>
    <dbReference type="NCBI Taxonomy" id="158383"/>
    <lineage>
        <taxon>Eukaryota</taxon>
        <taxon>Viridiplantae</taxon>
        <taxon>Streptophyta</taxon>
        <taxon>Embryophyta</taxon>
        <taxon>Tracheophyta</taxon>
        <taxon>Spermatophyta</taxon>
        <taxon>Magnoliopsida</taxon>
        <taxon>eudicotyledons</taxon>
        <taxon>Gunneridae</taxon>
        <taxon>Pentapetalae</taxon>
        <taxon>asterids</taxon>
        <taxon>lamiids</taxon>
        <taxon>Lamiales</taxon>
        <taxon>Oleaceae</taxon>
        <taxon>Oleeae</taxon>
        <taxon>Olea</taxon>
    </lineage>
</organism>
<dbReference type="FunFam" id="1.10.510.10:FF:000468">
    <property type="entry name" value="PTI1-like tyrosine-protein kinase 3"/>
    <property type="match status" value="1"/>
</dbReference>
<keyword evidence="4 13" id="KW-0812">Transmembrane</keyword>
<dbReference type="InterPro" id="IPR011009">
    <property type="entry name" value="Kinase-like_dom_sf"/>
</dbReference>
<dbReference type="Gramene" id="OE9A109292T1">
    <property type="protein sequence ID" value="OE9A109292C1"/>
    <property type="gene ID" value="OE9A109292"/>
</dbReference>
<evidence type="ECO:0000256" key="7">
    <source>
        <dbReference type="ARBA" id="ARBA00022777"/>
    </source>
</evidence>
<dbReference type="Gene3D" id="1.10.510.10">
    <property type="entry name" value="Transferase(Phosphotransferase) domain 1"/>
    <property type="match status" value="1"/>
</dbReference>
<feature type="domain" description="Protein kinase" evidence="14">
    <location>
        <begin position="338"/>
        <end position="617"/>
    </location>
</feature>
<comment type="subcellular location">
    <subcellularLocation>
        <location evidence="1">Cell membrane</location>
        <topology evidence="1">Single-pass membrane protein</topology>
    </subcellularLocation>
</comment>
<evidence type="ECO:0000256" key="12">
    <source>
        <dbReference type="PROSITE-ProRule" id="PRU10141"/>
    </source>
</evidence>
<sequence>MTNGRCYRKFYHSLLCSIFISRFFTSQGFMASLNLILLFCLLRLSILFTRGSASNSTQINPFNCSPKTPSSCEALLYQHNGFEKDEIASLYSASISEIKQISYAGRQDYLVPVNCSCKNVGGTVGYFYDTMYRIKPDDNFYDISNQIFSGQAWLVAAEDTNLTIGAELKIHLLCGCVEKDSQVVVTYTVQAHDTVSTIATLLSAQGDEIETLNPYLAPNPSYIDIGWLLYVPMEKNGISQPMKASNKQQRWTIIIGLLAAVTLLTVCTLAIVLIRRKRSQQIIEEDPKAISKTLSSNKTHSYLKQYTIKEKMEDIRVFESERATVYGVEEIAEATSNFDETRKIGQGGYGSVYFGVLGEKEVAIKKMRSNKSKEFMAELKVLCKIHHINVVELLGYASGDDELYLVYEYIRNGSLSDHLHDPLLKGRQPLSWNARTQIALDAARGIEYIHDHTKSQYVHRDIKTSNILLDEALRAKVADFGLAKLVDRTDGDEFIATRLVGTPGYLPPESVKELQVTTKTDVFAFGVVLAELITGQRALIRINHEPTKMKSLITVVNKIFDEEDPVFALESIIDRNLEGSYPPRDVYRMAEIANWCLSEEAIDRPDMREVVVVLTRIRMSSIEWEALLGGSSQVFSGLFDPR</sequence>
<dbReference type="PROSITE" id="PS00107">
    <property type="entry name" value="PROTEIN_KINASE_ATP"/>
    <property type="match status" value="1"/>
</dbReference>
<evidence type="ECO:0000256" key="8">
    <source>
        <dbReference type="ARBA" id="ARBA00022840"/>
    </source>
</evidence>
<dbReference type="InterPro" id="IPR036779">
    <property type="entry name" value="LysM_dom_sf"/>
</dbReference>
<keyword evidence="9 13" id="KW-1133">Transmembrane helix</keyword>